<protein>
    <submittedName>
        <fullName evidence="1">(salmon louse) hypothetical protein</fullName>
    </submittedName>
</protein>
<keyword evidence="2" id="KW-1185">Reference proteome</keyword>
<accession>A0A7R8H450</accession>
<reference evidence="1" key="1">
    <citation type="submission" date="2021-02" db="EMBL/GenBank/DDBJ databases">
        <authorList>
            <person name="Bekaert M."/>
        </authorList>
    </citation>
    <scope>NUCLEOTIDE SEQUENCE</scope>
    <source>
        <strain evidence="1">IoA-00</strain>
    </source>
</reference>
<evidence type="ECO:0000313" key="2">
    <source>
        <dbReference type="Proteomes" id="UP000675881"/>
    </source>
</evidence>
<dbReference type="AlphaFoldDB" id="A0A7R8H450"/>
<proteinExistence type="predicted"/>
<dbReference type="EMBL" id="HG994593">
    <property type="protein sequence ID" value="CAF2851718.1"/>
    <property type="molecule type" value="Genomic_DNA"/>
</dbReference>
<dbReference type="Gene3D" id="1.25.50.20">
    <property type="match status" value="1"/>
</dbReference>
<evidence type="ECO:0000313" key="1">
    <source>
        <dbReference type="EMBL" id="CAF2851718.1"/>
    </source>
</evidence>
<dbReference type="Proteomes" id="UP000675881">
    <property type="component" value="Chromosome 14"/>
</dbReference>
<name>A0A7R8H450_LEPSM</name>
<organism evidence="1 2">
    <name type="scientific">Lepeophtheirus salmonis</name>
    <name type="common">Salmon louse</name>
    <name type="synonym">Caligus salmonis</name>
    <dbReference type="NCBI Taxonomy" id="72036"/>
    <lineage>
        <taxon>Eukaryota</taxon>
        <taxon>Metazoa</taxon>
        <taxon>Ecdysozoa</taxon>
        <taxon>Arthropoda</taxon>
        <taxon>Crustacea</taxon>
        <taxon>Multicrustacea</taxon>
        <taxon>Hexanauplia</taxon>
        <taxon>Copepoda</taxon>
        <taxon>Siphonostomatoida</taxon>
        <taxon>Caligidae</taxon>
        <taxon>Lepeophtheirus</taxon>
    </lineage>
</organism>
<sequence>MGNLVTPSCCQLNGPAKWTIQKCINISIKAVEEWMKNNTKSPNEEIFEALVCTAIQNGNESVWSFVASQYSSIINPNNIVTGLACSTNKMQTSFLKMSVRLKTDDLYFSTLFKMNYEEMEESKDMEE</sequence>
<gene>
    <name evidence="1" type="ORF">LSAA_4626</name>
</gene>